<dbReference type="Proteomes" id="UP001331515">
    <property type="component" value="Unassembled WGS sequence"/>
</dbReference>
<evidence type="ECO:0000313" key="1">
    <source>
        <dbReference type="EMBL" id="KAK5929880.1"/>
    </source>
</evidence>
<reference evidence="1 2" key="1">
    <citation type="journal article" date="2023" name="Mol. Biol. Evol.">
        <title>Genomics of Secondarily Temperate Adaptation in the Only Non-Antarctic Icefish.</title>
        <authorList>
            <person name="Rivera-Colon A.G."/>
            <person name="Rayamajhi N."/>
            <person name="Minhas B.F."/>
            <person name="Madrigal G."/>
            <person name="Bilyk K.T."/>
            <person name="Yoon V."/>
            <person name="Hune M."/>
            <person name="Gregory S."/>
            <person name="Cheng C.H.C."/>
            <person name="Catchen J.M."/>
        </authorList>
    </citation>
    <scope>NUCLEOTIDE SEQUENCE [LARGE SCALE GENOMIC DNA]</scope>
    <source>
        <tissue evidence="1">White muscle</tissue>
    </source>
</reference>
<organism evidence="1 2">
    <name type="scientific">Champsocephalus gunnari</name>
    <name type="common">Mackerel icefish</name>
    <dbReference type="NCBI Taxonomy" id="52237"/>
    <lineage>
        <taxon>Eukaryota</taxon>
        <taxon>Metazoa</taxon>
        <taxon>Chordata</taxon>
        <taxon>Craniata</taxon>
        <taxon>Vertebrata</taxon>
        <taxon>Euteleostomi</taxon>
        <taxon>Actinopterygii</taxon>
        <taxon>Neopterygii</taxon>
        <taxon>Teleostei</taxon>
        <taxon>Neoteleostei</taxon>
        <taxon>Acanthomorphata</taxon>
        <taxon>Eupercaria</taxon>
        <taxon>Perciformes</taxon>
        <taxon>Notothenioidei</taxon>
        <taxon>Channichthyidae</taxon>
        <taxon>Champsocephalus</taxon>
    </lineage>
</organism>
<dbReference type="InterPro" id="IPR012337">
    <property type="entry name" value="RNaseH-like_sf"/>
</dbReference>
<dbReference type="EMBL" id="JAURVH010001517">
    <property type="protein sequence ID" value="KAK5929880.1"/>
    <property type="molecule type" value="Genomic_DNA"/>
</dbReference>
<gene>
    <name evidence="1" type="ORF">CgunFtcFv8_011073</name>
</gene>
<dbReference type="AlphaFoldDB" id="A0AAN8E1Q0"/>
<accession>A0AAN8E1Q0</accession>
<protein>
    <submittedName>
        <fullName evidence="1">Uncharacterized protein</fullName>
    </submittedName>
</protein>
<dbReference type="SUPFAM" id="SSF53098">
    <property type="entry name" value="Ribonuclease H-like"/>
    <property type="match status" value="1"/>
</dbReference>
<sequence>MAKVTTFCSSLHSTCGLKEAFEGQYGANRSIPSAVSTRWNSTLRLVEAVTDLDPQSLNTLLEAQGHKGLCLSAKEWSQLKELVEMLAPVLPATDLTQGENVVPKCGFALVLSLNSHLNSMLNTTRRLAGFVKALQKSLQRRFRGIFANVRMDDSAQPAGDLPFGDMVST</sequence>
<evidence type="ECO:0000313" key="2">
    <source>
        <dbReference type="Proteomes" id="UP001331515"/>
    </source>
</evidence>
<proteinExistence type="predicted"/>
<name>A0AAN8E1Q0_CHAGU</name>
<keyword evidence="2" id="KW-1185">Reference proteome</keyword>
<comment type="caution">
    <text evidence="1">The sequence shown here is derived from an EMBL/GenBank/DDBJ whole genome shotgun (WGS) entry which is preliminary data.</text>
</comment>